<accession>A0A0L0EZZ0</accession>
<sequence length="79" mass="9045">QRVWAVEGLLTHPQYPSRRNGRYTYDEYESLGADSSSTVRYKPIHATRAESIGCWKAADAPIVTEQTQRMIYTYDVCEG</sequence>
<organism evidence="1 2">
    <name type="scientific">Sphaeroforma arctica JP610</name>
    <dbReference type="NCBI Taxonomy" id="667725"/>
    <lineage>
        <taxon>Eukaryota</taxon>
        <taxon>Ichthyosporea</taxon>
        <taxon>Ichthyophonida</taxon>
        <taxon>Sphaeroforma</taxon>
    </lineage>
</organism>
<dbReference type="RefSeq" id="XP_014143957.1">
    <property type="nucleotide sequence ID" value="XM_014288482.1"/>
</dbReference>
<keyword evidence="2" id="KW-1185">Reference proteome</keyword>
<dbReference type="GeneID" id="25917926"/>
<proteinExistence type="predicted"/>
<dbReference type="EMBL" id="KQ252294">
    <property type="protein sequence ID" value="KNC70055.1"/>
    <property type="molecule type" value="Genomic_DNA"/>
</dbReference>
<reference evidence="1 2" key="1">
    <citation type="submission" date="2011-02" db="EMBL/GenBank/DDBJ databases">
        <title>The Genome Sequence of Sphaeroforma arctica JP610.</title>
        <authorList>
            <consortium name="The Broad Institute Genome Sequencing Platform"/>
            <person name="Russ C."/>
            <person name="Cuomo C."/>
            <person name="Young S.K."/>
            <person name="Zeng Q."/>
            <person name="Gargeya S."/>
            <person name="Alvarado L."/>
            <person name="Berlin A."/>
            <person name="Chapman S.B."/>
            <person name="Chen Z."/>
            <person name="Freedman E."/>
            <person name="Gellesch M."/>
            <person name="Goldberg J."/>
            <person name="Griggs A."/>
            <person name="Gujja S."/>
            <person name="Heilman E."/>
            <person name="Heiman D."/>
            <person name="Howarth C."/>
            <person name="Mehta T."/>
            <person name="Neiman D."/>
            <person name="Pearson M."/>
            <person name="Roberts A."/>
            <person name="Saif S."/>
            <person name="Shea T."/>
            <person name="Shenoy N."/>
            <person name="Sisk P."/>
            <person name="Stolte C."/>
            <person name="Sykes S."/>
            <person name="White J."/>
            <person name="Yandava C."/>
            <person name="Burger G."/>
            <person name="Gray M.W."/>
            <person name="Holland P.W.H."/>
            <person name="King N."/>
            <person name="Lang F.B.F."/>
            <person name="Roger A.J."/>
            <person name="Ruiz-Trillo I."/>
            <person name="Haas B."/>
            <person name="Nusbaum C."/>
            <person name="Birren B."/>
        </authorList>
    </citation>
    <scope>NUCLEOTIDE SEQUENCE [LARGE SCALE GENOMIC DNA]</scope>
    <source>
        <strain evidence="1 2">JP610</strain>
    </source>
</reference>
<feature type="non-terminal residue" evidence="1">
    <location>
        <position position="1"/>
    </location>
</feature>
<gene>
    <name evidence="1" type="ORF">SARC_17422</name>
</gene>
<protein>
    <submittedName>
        <fullName evidence="1">Uncharacterized protein</fullName>
    </submittedName>
</protein>
<dbReference type="AlphaFoldDB" id="A0A0L0EZZ0"/>
<dbReference type="Proteomes" id="UP000054560">
    <property type="component" value="Unassembled WGS sequence"/>
</dbReference>
<evidence type="ECO:0000313" key="1">
    <source>
        <dbReference type="EMBL" id="KNC70055.1"/>
    </source>
</evidence>
<evidence type="ECO:0000313" key="2">
    <source>
        <dbReference type="Proteomes" id="UP000054560"/>
    </source>
</evidence>
<name>A0A0L0EZZ0_9EUKA</name>